<protein>
    <submittedName>
        <fullName evidence="1">Tau class glutathione S-transferase</fullName>
    </submittedName>
</protein>
<organism evidence="1 2">
    <name type="scientific">Dorcoceras hygrometricum</name>
    <dbReference type="NCBI Taxonomy" id="472368"/>
    <lineage>
        <taxon>Eukaryota</taxon>
        <taxon>Viridiplantae</taxon>
        <taxon>Streptophyta</taxon>
        <taxon>Embryophyta</taxon>
        <taxon>Tracheophyta</taxon>
        <taxon>Spermatophyta</taxon>
        <taxon>Magnoliopsida</taxon>
        <taxon>eudicotyledons</taxon>
        <taxon>Gunneridae</taxon>
        <taxon>Pentapetalae</taxon>
        <taxon>asterids</taxon>
        <taxon>lamiids</taxon>
        <taxon>Lamiales</taxon>
        <taxon>Gesneriaceae</taxon>
        <taxon>Didymocarpoideae</taxon>
        <taxon>Trichosporeae</taxon>
        <taxon>Loxocarpinae</taxon>
        <taxon>Dorcoceras</taxon>
    </lineage>
</organism>
<dbReference type="EMBL" id="KV009396">
    <property type="protein sequence ID" value="KZV29306.1"/>
    <property type="molecule type" value="Genomic_DNA"/>
</dbReference>
<sequence>MEFFDTGVPVKSSCKNMAMKVEYGLLNDIIAKSLTAKAGSFDRLPTGYYHRKIHRLNLSAKVKRCRIHLSKRHRFAIANFKYHRLVVLLLTADCDDITAYVIITDPSTDSADVIFA</sequence>
<gene>
    <name evidence="1" type="ORF">F511_08313</name>
</gene>
<keyword evidence="2" id="KW-1185">Reference proteome</keyword>
<reference evidence="1 2" key="1">
    <citation type="journal article" date="2015" name="Proc. Natl. Acad. Sci. U.S.A.">
        <title>The resurrection genome of Boea hygrometrica: A blueprint for survival of dehydration.</title>
        <authorList>
            <person name="Xiao L."/>
            <person name="Yang G."/>
            <person name="Zhang L."/>
            <person name="Yang X."/>
            <person name="Zhao S."/>
            <person name="Ji Z."/>
            <person name="Zhou Q."/>
            <person name="Hu M."/>
            <person name="Wang Y."/>
            <person name="Chen M."/>
            <person name="Xu Y."/>
            <person name="Jin H."/>
            <person name="Xiao X."/>
            <person name="Hu G."/>
            <person name="Bao F."/>
            <person name="Hu Y."/>
            <person name="Wan P."/>
            <person name="Li L."/>
            <person name="Deng X."/>
            <person name="Kuang T."/>
            <person name="Xiang C."/>
            <person name="Zhu J.K."/>
            <person name="Oliver M.J."/>
            <person name="He Y."/>
        </authorList>
    </citation>
    <scope>NUCLEOTIDE SEQUENCE [LARGE SCALE GENOMIC DNA]</scope>
    <source>
        <strain evidence="2">cv. XS01</strain>
    </source>
</reference>
<evidence type="ECO:0000313" key="2">
    <source>
        <dbReference type="Proteomes" id="UP000250235"/>
    </source>
</evidence>
<accession>A0A2Z7BBL6</accession>
<dbReference type="Proteomes" id="UP000250235">
    <property type="component" value="Unassembled WGS sequence"/>
</dbReference>
<evidence type="ECO:0000313" key="1">
    <source>
        <dbReference type="EMBL" id="KZV29306.1"/>
    </source>
</evidence>
<dbReference type="AlphaFoldDB" id="A0A2Z7BBL6"/>
<name>A0A2Z7BBL6_9LAMI</name>
<keyword evidence="1" id="KW-0808">Transferase</keyword>
<dbReference type="GO" id="GO:0016740">
    <property type="term" value="F:transferase activity"/>
    <property type="evidence" value="ECO:0007669"/>
    <property type="project" value="UniProtKB-KW"/>
</dbReference>
<proteinExistence type="predicted"/>